<reference evidence="7 8" key="1">
    <citation type="submission" date="2021-05" db="EMBL/GenBank/DDBJ databases">
        <title>A novel Methanospirillum isolate from a pyrite-forming mixed culture.</title>
        <authorList>
            <person name="Bunk B."/>
            <person name="Sproer C."/>
            <person name="Spring S."/>
            <person name="Pester M."/>
        </authorList>
    </citation>
    <scope>NUCLEOTIDE SEQUENCE [LARGE SCALE GENOMIC DNA]</scope>
    <source>
        <strain evidence="7 8">J.3.6.1-F.2.7.3</strain>
    </source>
</reference>
<dbReference type="CDD" id="cd00464">
    <property type="entry name" value="SK"/>
    <property type="match status" value="1"/>
</dbReference>
<evidence type="ECO:0000256" key="4">
    <source>
        <dbReference type="ARBA" id="ARBA00022777"/>
    </source>
</evidence>
<dbReference type="EMBL" id="CP075546">
    <property type="protein sequence ID" value="QVV88170.1"/>
    <property type="molecule type" value="Genomic_DNA"/>
</dbReference>
<keyword evidence="4 7" id="KW-0418">Kinase</keyword>
<keyword evidence="2" id="KW-0808">Transferase</keyword>
<name>A0A8E7EJ77_9EURY</name>
<evidence type="ECO:0000313" key="7">
    <source>
        <dbReference type="EMBL" id="QVV88170.1"/>
    </source>
</evidence>
<keyword evidence="1" id="KW-0028">Amino-acid biosynthesis</keyword>
<dbReference type="PANTHER" id="PTHR21087">
    <property type="entry name" value="SHIKIMATE KINASE"/>
    <property type="match status" value="1"/>
</dbReference>
<proteinExistence type="inferred from homology"/>
<protein>
    <submittedName>
        <fullName evidence="7">Shikimate kinase</fullName>
    </submittedName>
</protein>
<dbReference type="PANTHER" id="PTHR21087:SF16">
    <property type="entry name" value="SHIKIMATE KINASE 1, CHLOROPLASTIC"/>
    <property type="match status" value="1"/>
</dbReference>
<evidence type="ECO:0000256" key="1">
    <source>
        <dbReference type="ARBA" id="ARBA00022605"/>
    </source>
</evidence>
<dbReference type="GO" id="GO:0005829">
    <property type="term" value="C:cytosol"/>
    <property type="evidence" value="ECO:0007669"/>
    <property type="project" value="TreeGrafter"/>
</dbReference>
<dbReference type="RefSeq" id="WP_214418987.1">
    <property type="nucleotide sequence ID" value="NZ_CP075546.1"/>
</dbReference>
<evidence type="ECO:0000313" key="8">
    <source>
        <dbReference type="Proteomes" id="UP000680656"/>
    </source>
</evidence>
<organism evidence="7 8">
    <name type="scientific">Methanospirillum purgamenti</name>
    <dbReference type="NCBI Taxonomy" id="2834276"/>
    <lineage>
        <taxon>Archaea</taxon>
        <taxon>Methanobacteriati</taxon>
        <taxon>Methanobacteriota</taxon>
        <taxon>Stenosarchaea group</taxon>
        <taxon>Methanomicrobia</taxon>
        <taxon>Methanomicrobiales</taxon>
        <taxon>Methanospirillaceae</taxon>
        <taxon>Methanospirillum</taxon>
    </lineage>
</organism>
<dbReference type="GeneID" id="65098041"/>
<dbReference type="InterPro" id="IPR031322">
    <property type="entry name" value="Shikimate/glucono_kinase"/>
</dbReference>
<dbReference type="PRINTS" id="PR01100">
    <property type="entry name" value="SHIKIMTKNASE"/>
</dbReference>
<dbReference type="Pfam" id="PF01202">
    <property type="entry name" value="SKI"/>
    <property type="match status" value="1"/>
</dbReference>
<evidence type="ECO:0000256" key="6">
    <source>
        <dbReference type="ARBA" id="ARBA00023141"/>
    </source>
</evidence>
<keyword evidence="6" id="KW-0057">Aromatic amino acid biosynthesis</keyword>
<sequence length="171" mass="18984">MKNIVLIGLPGAGKSTLGVILAKTLGMHFIDTDIVIQEHTGRLLQSIIDEKGTEFFLKKEEESILSLNLCNTVIATGGSVIYGAQAMEHLKSGGIIVFLSISYNEMVKRLNNIKTRGIVLFPGQTLRDVYDQRIPLYEKYADIRIDCSNDPFEHIVEKVVDSILKTSMENG</sequence>
<evidence type="ECO:0000256" key="2">
    <source>
        <dbReference type="ARBA" id="ARBA00022679"/>
    </source>
</evidence>
<dbReference type="Proteomes" id="UP000680656">
    <property type="component" value="Chromosome"/>
</dbReference>
<dbReference type="SUPFAM" id="SSF52540">
    <property type="entry name" value="P-loop containing nucleoside triphosphate hydrolases"/>
    <property type="match status" value="1"/>
</dbReference>
<evidence type="ECO:0000256" key="3">
    <source>
        <dbReference type="ARBA" id="ARBA00022741"/>
    </source>
</evidence>
<dbReference type="GO" id="GO:0009073">
    <property type="term" value="P:aromatic amino acid family biosynthetic process"/>
    <property type="evidence" value="ECO:0007669"/>
    <property type="project" value="UniProtKB-KW"/>
</dbReference>
<dbReference type="KEGG" id="mrtj:KHC33_12615"/>
<keyword evidence="3" id="KW-0547">Nucleotide-binding</keyword>
<dbReference type="GO" id="GO:0005524">
    <property type="term" value="F:ATP binding"/>
    <property type="evidence" value="ECO:0007669"/>
    <property type="project" value="UniProtKB-KW"/>
</dbReference>
<gene>
    <name evidence="7" type="ORF">KHC33_12615</name>
</gene>
<dbReference type="HAMAP" id="MF_00109">
    <property type="entry name" value="Shikimate_kinase"/>
    <property type="match status" value="1"/>
</dbReference>
<evidence type="ECO:0000256" key="5">
    <source>
        <dbReference type="ARBA" id="ARBA00022840"/>
    </source>
</evidence>
<accession>A0A8E7EJ77</accession>
<dbReference type="GO" id="GO:0008652">
    <property type="term" value="P:amino acid biosynthetic process"/>
    <property type="evidence" value="ECO:0007669"/>
    <property type="project" value="UniProtKB-KW"/>
</dbReference>
<dbReference type="InterPro" id="IPR027417">
    <property type="entry name" value="P-loop_NTPase"/>
</dbReference>
<dbReference type="GO" id="GO:0004765">
    <property type="term" value="F:shikimate kinase activity"/>
    <property type="evidence" value="ECO:0007669"/>
    <property type="project" value="TreeGrafter"/>
</dbReference>
<dbReference type="InterPro" id="IPR000623">
    <property type="entry name" value="Shikimate_kinase/TSH1"/>
</dbReference>
<keyword evidence="8" id="KW-1185">Reference proteome</keyword>
<dbReference type="Gene3D" id="3.40.50.300">
    <property type="entry name" value="P-loop containing nucleotide triphosphate hydrolases"/>
    <property type="match status" value="1"/>
</dbReference>
<keyword evidence="5" id="KW-0067">ATP-binding</keyword>
<dbReference type="AlphaFoldDB" id="A0A8E7EJ77"/>